<name>A0ABV4LNV5_VIBSP</name>
<dbReference type="RefSeq" id="WP_371690636.1">
    <property type="nucleotide sequence ID" value="NZ_JBGONW010000015.1"/>
</dbReference>
<gene>
    <name evidence="1" type="ORF">ACED33_05585</name>
</gene>
<evidence type="ECO:0008006" key="3">
    <source>
        <dbReference type="Google" id="ProtNLM"/>
    </source>
</evidence>
<dbReference type="Proteomes" id="UP001569200">
    <property type="component" value="Unassembled WGS sequence"/>
</dbReference>
<reference evidence="1 2" key="1">
    <citation type="submission" date="2024-06" db="EMBL/GenBank/DDBJ databases">
        <authorList>
            <person name="Steensen K."/>
            <person name="Seneca J."/>
            <person name="Bartlau N."/>
            <person name="Yu A.X."/>
            <person name="Polz M.F."/>
        </authorList>
    </citation>
    <scope>NUCLEOTIDE SEQUENCE [LARGE SCALE GENOMIC DNA]</scope>
    <source>
        <strain evidence="1 2">1F145</strain>
    </source>
</reference>
<evidence type="ECO:0000313" key="2">
    <source>
        <dbReference type="Proteomes" id="UP001569200"/>
    </source>
</evidence>
<evidence type="ECO:0000313" key="1">
    <source>
        <dbReference type="EMBL" id="MEZ8180138.1"/>
    </source>
</evidence>
<organism evidence="1 2">
    <name type="scientific">Vibrio splendidus</name>
    <dbReference type="NCBI Taxonomy" id="29497"/>
    <lineage>
        <taxon>Bacteria</taxon>
        <taxon>Pseudomonadati</taxon>
        <taxon>Pseudomonadota</taxon>
        <taxon>Gammaproteobacteria</taxon>
        <taxon>Vibrionales</taxon>
        <taxon>Vibrionaceae</taxon>
        <taxon>Vibrio</taxon>
    </lineage>
</organism>
<dbReference type="EMBL" id="JBGOOW010000004">
    <property type="protein sequence ID" value="MEZ8180138.1"/>
    <property type="molecule type" value="Genomic_DNA"/>
</dbReference>
<sequence length="319" mass="36227">MSKVFSIFRLPFPVYIDKSALGESFEITISNVSGFLHTPFLPKWKTDEADPLGKWLLPPRVAETWKQGNEQIFWGKPHNYPMGDSSLYSVLFEFHTDEPSDDSELIYKTFTSWVNLLLDYIEIFTNQNVRIDPSQNVYGDQILLFQFTEDGSSKGIPHNKVITITSGNWQRHIDRDSFSKACKLASIGSPPTLSYKLYIEANRAYLQKDYRKAVIECGAAIEQALTLAIIDLLEERGDSESEIQRKLNGNKTLGGRFNLASNQLKIDVLTNKYDYRSILVDPRNEAIHDASFTSQAIAKSAIDFTQELLTRIAPVINET</sequence>
<proteinExistence type="predicted"/>
<accession>A0ABV4LNV5</accession>
<protein>
    <recommendedName>
        <fullName evidence="3">DUF4145 domain-containing protein</fullName>
    </recommendedName>
</protein>
<comment type="caution">
    <text evidence="1">The sequence shown here is derived from an EMBL/GenBank/DDBJ whole genome shotgun (WGS) entry which is preliminary data.</text>
</comment>
<keyword evidence="2" id="KW-1185">Reference proteome</keyword>